<name>A0AC34FSD1_9BILA</name>
<protein>
    <submittedName>
        <fullName evidence="2">BZIP domain-containing protein</fullName>
    </submittedName>
</protein>
<proteinExistence type="predicted"/>
<evidence type="ECO:0000313" key="2">
    <source>
        <dbReference type="WBParaSite" id="ES5_v2.g20063.t1"/>
    </source>
</evidence>
<accession>A0AC34FSD1</accession>
<dbReference type="WBParaSite" id="ES5_v2.g20063.t1">
    <property type="protein sequence ID" value="ES5_v2.g20063.t1"/>
    <property type="gene ID" value="ES5_v2.g20063"/>
</dbReference>
<evidence type="ECO:0000313" key="1">
    <source>
        <dbReference type="Proteomes" id="UP000887579"/>
    </source>
</evidence>
<reference evidence="2" key="1">
    <citation type="submission" date="2022-11" db="UniProtKB">
        <authorList>
            <consortium name="WormBaseParasite"/>
        </authorList>
    </citation>
    <scope>IDENTIFICATION</scope>
</reference>
<organism evidence="1 2">
    <name type="scientific">Panagrolaimus sp. ES5</name>
    <dbReference type="NCBI Taxonomy" id="591445"/>
    <lineage>
        <taxon>Eukaryota</taxon>
        <taxon>Metazoa</taxon>
        <taxon>Ecdysozoa</taxon>
        <taxon>Nematoda</taxon>
        <taxon>Chromadorea</taxon>
        <taxon>Rhabditida</taxon>
        <taxon>Tylenchina</taxon>
        <taxon>Panagrolaimomorpha</taxon>
        <taxon>Panagrolaimoidea</taxon>
        <taxon>Panagrolaimidae</taxon>
        <taxon>Panagrolaimus</taxon>
    </lineage>
</organism>
<sequence>MNFSAGNNEYVGYTNMDITSRVPLDATSDLPQTEPLDVANSDHYGIAADFQTVGTSENYSLTRNDRRYGYQNNSEGFMRDIPGTSSQSHIHQRGFINEEYQSFNTVDPMFDPDQLQLHCSSNNLYSNVESQTKFFAVPEFVNESSTSLNVSRPSNGYDQRSATSLNNFEVFQNTPTRSCSTFRQSIESERKLRIKASNQRSQAKLRAHNKLVVQTFEENDQLINKMRTEFNNGKDSKELLTYLLNGYKFLPSLKSLAPPQVLSSEKSIPQRDPTFMNVAYAVKFLT</sequence>
<dbReference type="Proteomes" id="UP000887579">
    <property type="component" value="Unplaced"/>
</dbReference>